<comment type="pathway">
    <text evidence="1">Carotenoid biosynthesis; phytoene biosynthesis.</text>
</comment>
<protein>
    <submittedName>
        <fullName evidence="4">Phytoene/squalene synthase family protein</fullName>
    </submittedName>
</protein>
<dbReference type="EMBL" id="JBHRWN010000002">
    <property type="protein sequence ID" value="MFC3477125.1"/>
    <property type="molecule type" value="Genomic_DNA"/>
</dbReference>
<dbReference type="FunFam" id="1.10.600.10:FF:000020">
    <property type="entry name" value="Phytoene synthase"/>
    <property type="match status" value="1"/>
</dbReference>
<dbReference type="AlphaFoldDB" id="A0ABD5ND55"/>
<dbReference type="SUPFAM" id="SSF48576">
    <property type="entry name" value="Terpenoid synthases"/>
    <property type="match status" value="1"/>
</dbReference>
<reference evidence="4 5" key="1">
    <citation type="journal article" date="2019" name="Int. J. Syst. Evol. Microbiol.">
        <title>The Global Catalogue of Microorganisms (GCM) 10K type strain sequencing project: providing services to taxonomists for standard genome sequencing and annotation.</title>
        <authorList>
            <consortium name="The Broad Institute Genomics Platform"/>
            <consortium name="The Broad Institute Genome Sequencing Center for Infectious Disease"/>
            <person name="Wu L."/>
            <person name="Ma J."/>
        </authorList>
    </citation>
    <scope>NUCLEOTIDE SEQUENCE [LARGE SCALE GENOMIC DNA]</scope>
    <source>
        <strain evidence="4 5">CGMCC 1.12562</strain>
    </source>
</reference>
<keyword evidence="3" id="KW-0125">Carotenoid biosynthesis</keyword>
<name>A0ABD5ND55_9EURY</name>
<keyword evidence="5" id="KW-1185">Reference proteome</keyword>
<dbReference type="Gene3D" id="1.10.600.10">
    <property type="entry name" value="Farnesyl Diphosphate Synthase"/>
    <property type="match status" value="1"/>
</dbReference>
<organism evidence="4 5">
    <name type="scientific">Halobacterium litoreum</name>
    <dbReference type="NCBI Taxonomy" id="2039234"/>
    <lineage>
        <taxon>Archaea</taxon>
        <taxon>Methanobacteriati</taxon>
        <taxon>Methanobacteriota</taxon>
        <taxon>Stenosarchaea group</taxon>
        <taxon>Halobacteria</taxon>
        <taxon>Halobacteriales</taxon>
        <taxon>Halobacteriaceae</taxon>
        <taxon>Halobacterium</taxon>
    </lineage>
</organism>
<dbReference type="InterPro" id="IPR002060">
    <property type="entry name" value="Squ/phyt_synthse"/>
</dbReference>
<dbReference type="GO" id="GO:0016117">
    <property type="term" value="P:carotenoid biosynthetic process"/>
    <property type="evidence" value="ECO:0007669"/>
    <property type="project" value="UniProtKB-KW"/>
</dbReference>
<dbReference type="SFLD" id="SFLDG01018">
    <property type="entry name" value="Squalene/Phytoene_Synthase_Lik"/>
    <property type="match status" value="1"/>
</dbReference>
<gene>
    <name evidence="4" type="ORF">ACFOKC_05245</name>
</gene>
<dbReference type="PANTHER" id="PTHR31480">
    <property type="entry name" value="BIFUNCTIONAL LYCOPENE CYCLASE/PHYTOENE SYNTHASE"/>
    <property type="match status" value="1"/>
</dbReference>
<dbReference type="CDD" id="cd00683">
    <property type="entry name" value="Trans_IPPS_HH"/>
    <property type="match status" value="1"/>
</dbReference>
<dbReference type="SFLD" id="SFLDS00005">
    <property type="entry name" value="Isoprenoid_Synthase_Type_I"/>
    <property type="match status" value="1"/>
</dbReference>
<dbReference type="Pfam" id="PF00494">
    <property type="entry name" value="SQS_PSY"/>
    <property type="match status" value="1"/>
</dbReference>
<evidence type="ECO:0000313" key="4">
    <source>
        <dbReference type="EMBL" id="MFC3477125.1"/>
    </source>
</evidence>
<evidence type="ECO:0000256" key="3">
    <source>
        <dbReference type="ARBA" id="ARBA00022746"/>
    </source>
</evidence>
<dbReference type="InterPro" id="IPR033904">
    <property type="entry name" value="Trans_IPPS_HH"/>
</dbReference>
<proteinExistence type="predicted"/>
<dbReference type="InterPro" id="IPR044843">
    <property type="entry name" value="Trans_IPPS_bact-type"/>
</dbReference>
<comment type="caution">
    <text evidence="4">The sequence shown here is derived from an EMBL/GenBank/DDBJ whole genome shotgun (WGS) entry which is preliminary data.</text>
</comment>
<evidence type="ECO:0000256" key="1">
    <source>
        <dbReference type="ARBA" id="ARBA00004684"/>
    </source>
</evidence>
<dbReference type="SFLD" id="SFLDG01212">
    <property type="entry name" value="Phytoene_synthase_like"/>
    <property type="match status" value="1"/>
</dbReference>
<dbReference type="GeneID" id="69116952"/>
<evidence type="ECO:0000256" key="2">
    <source>
        <dbReference type="ARBA" id="ARBA00022679"/>
    </source>
</evidence>
<dbReference type="Proteomes" id="UP001595660">
    <property type="component" value="Unassembled WGS sequence"/>
</dbReference>
<dbReference type="GO" id="GO:0016765">
    <property type="term" value="F:transferase activity, transferring alkyl or aryl (other than methyl) groups"/>
    <property type="evidence" value="ECO:0007669"/>
    <property type="project" value="UniProtKB-ARBA"/>
</dbReference>
<accession>A0ABD5ND55</accession>
<dbReference type="InterPro" id="IPR008949">
    <property type="entry name" value="Isoprenoid_synthase_dom_sf"/>
</dbReference>
<evidence type="ECO:0000313" key="5">
    <source>
        <dbReference type="Proteomes" id="UP001595660"/>
    </source>
</evidence>
<dbReference type="RefSeq" id="WP_232571742.1">
    <property type="nucleotide sequence ID" value="NZ_CP089466.1"/>
</dbReference>
<sequence length="315" mass="36421">MVDKTQISTSKTIQQRTGKTFHLATRLLPKRVRNSTYVLYAFFRVADDVVDTTEDRDPERQREELERIREVALGERESDDKVLTAFRELAVRYDISDEDVNTFVDAMLADLETTRYDTHEELETYMRGSAVAVGNMMMDVMQVEDPETAAPHAAALAEAFQLSNFLRDVAEDIHEYDRVYLPAETREEYGVTVEQLRDREVTAGFREAMRTELAYTETKYREGVAGIQYLPEDCQFAVLLSAVLYADHHREIRARDCDVLTETPGLSTTRKLWLLAKTRALWALNKDPEHVFYRVTELTQQVDHRQRHGDPHPTP</sequence>
<keyword evidence="2" id="KW-0808">Transferase</keyword>